<keyword evidence="8" id="KW-1185">Reference proteome</keyword>
<organism evidence="7 8">
    <name type="scientific">Pontibacter burrus</name>
    <dbReference type="NCBI Taxonomy" id="2704466"/>
    <lineage>
        <taxon>Bacteria</taxon>
        <taxon>Pseudomonadati</taxon>
        <taxon>Bacteroidota</taxon>
        <taxon>Cytophagia</taxon>
        <taxon>Cytophagales</taxon>
        <taxon>Hymenobacteraceae</taxon>
        <taxon>Pontibacter</taxon>
    </lineage>
</organism>
<dbReference type="Gene3D" id="1.10.150.900">
    <property type="match status" value="1"/>
</dbReference>
<dbReference type="FunFam" id="3.40.630.10:FF:000027">
    <property type="entry name" value="N-fatty-acyl-amino acid synthase/hydrolase PM20D1"/>
    <property type="match status" value="1"/>
</dbReference>
<dbReference type="InterPro" id="IPR036264">
    <property type="entry name" value="Bact_exopeptidase_dim_dom"/>
</dbReference>
<comment type="similarity">
    <text evidence="1">Belongs to the peptidase M20A family.</text>
</comment>
<dbReference type="InterPro" id="IPR047177">
    <property type="entry name" value="Pept_M20A"/>
</dbReference>
<evidence type="ECO:0000256" key="1">
    <source>
        <dbReference type="ARBA" id="ARBA00006247"/>
    </source>
</evidence>
<dbReference type="Proteomes" id="UP000474777">
    <property type="component" value="Unassembled WGS sequence"/>
</dbReference>
<dbReference type="InterPro" id="IPR001261">
    <property type="entry name" value="ArgE/DapE_CS"/>
</dbReference>
<protein>
    <submittedName>
        <fullName evidence="7">M20/M25/M40 family metallo-hydrolase</fullName>
    </submittedName>
</protein>
<dbReference type="AlphaFoldDB" id="A0A6B3LPH7"/>
<keyword evidence="5" id="KW-0862">Zinc</keyword>
<dbReference type="GO" id="GO:0046872">
    <property type="term" value="F:metal ion binding"/>
    <property type="evidence" value="ECO:0007669"/>
    <property type="project" value="UniProtKB-KW"/>
</dbReference>
<dbReference type="GO" id="GO:0006508">
    <property type="term" value="P:proteolysis"/>
    <property type="evidence" value="ECO:0007669"/>
    <property type="project" value="UniProtKB-KW"/>
</dbReference>
<keyword evidence="4 7" id="KW-0378">Hydrolase</keyword>
<evidence type="ECO:0000256" key="3">
    <source>
        <dbReference type="ARBA" id="ARBA00022723"/>
    </source>
</evidence>
<dbReference type="InterPro" id="IPR011650">
    <property type="entry name" value="Peptidase_M20_dimer"/>
</dbReference>
<evidence type="ECO:0000256" key="4">
    <source>
        <dbReference type="ARBA" id="ARBA00022801"/>
    </source>
</evidence>
<dbReference type="Pfam" id="PF07687">
    <property type="entry name" value="M20_dimer"/>
    <property type="match status" value="1"/>
</dbReference>
<keyword evidence="3" id="KW-0479">Metal-binding</keyword>
<gene>
    <name evidence="7" type="ORF">GXP69_13525</name>
</gene>
<dbReference type="PANTHER" id="PTHR45962:SF1">
    <property type="entry name" value="N-FATTY-ACYL-AMINO ACID SYNTHASE_HYDROLASE PM20D1"/>
    <property type="match status" value="1"/>
</dbReference>
<accession>A0A6B3LPH7</accession>
<feature type="domain" description="Peptidase M20 dimerisation" evidence="6">
    <location>
        <begin position="233"/>
        <end position="376"/>
    </location>
</feature>
<dbReference type="SUPFAM" id="SSF53187">
    <property type="entry name" value="Zn-dependent exopeptidases"/>
    <property type="match status" value="1"/>
</dbReference>
<dbReference type="Gene3D" id="3.30.70.360">
    <property type="match status" value="1"/>
</dbReference>
<proteinExistence type="inferred from homology"/>
<dbReference type="Pfam" id="PF01546">
    <property type="entry name" value="Peptidase_M20"/>
    <property type="match status" value="1"/>
</dbReference>
<dbReference type="InterPro" id="IPR002933">
    <property type="entry name" value="Peptidase_M20"/>
</dbReference>
<dbReference type="PROSITE" id="PS00758">
    <property type="entry name" value="ARGE_DAPE_CPG2_1"/>
    <property type="match status" value="1"/>
</dbReference>
<evidence type="ECO:0000256" key="2">
    <source>
        <dbReference type="ARBA" id="ARBA00022670"/>
    </source>
</evidence>
<keyword evidence="2" id="KW-0645">Protease</keyword>
<dbReference type="RefSeq" id="WP_163915622.1">
    <property type="nucleotide sequence ID" value="NZ_JAAGWD010000006.1"/>
</dbReference>
<comment type="caution">
    <text evidence="7">The sequence shown here is derived from an EMBL/GenBank/DDBJ whole genome shotgun (WGS) entry which is preliminary data.</text>
</comment>
<name>A0A6B3LPH7_9BACT</name>
<reference evidence="7 8" key="1">
    <citation type="submission" date="2020-02" db="EMBL/GenBank/DDBJ databases">
        <authorList>
            <person name="Kim M.K."/>
        </authorList>
    </citation>
    <scope>NUCLEOTIDE SEQUENCE [LARGE SCALE GENOMIC DNA]</scope>
    <source>
        <strain evidence="7 8">BT327</strain>
    </source>
</reference>
<dbReference type="Gene3D" id="3.40.630.10">
    <property type="entry name" value="Zn peptidases"/>
    <property type="match status" value="1"/>
</dbReference>
<dbReference type="PANTHER" id="PTHR45962">
    <property type="entry name" value="N-FATTY-ACYL-AMINO ACID SYNTHASE/HYDROLASE PM20D1"/>
    <property type="match status" value="1"/>
</dbReference>
<dbReference type="GO" id="GO:0008233">
    <property type="term" value="F:peptidase activity"/>
    <property type="evidence" value="ECO:0007669"/>
    <property type="project" value="UniProtKB-KW"/>
</dbReference>
<evidence type="ECO:0000313" key="7">
    <source>
        <dbReference type="EMBL" id="NEM98719.1"/>
    </source>
</evidence>
<evidence type="ECO:0000259" key="6">
    <source>
        <dbReference type="Pfam" id="PF07687"/>
    </source>
</evidence>
<dbReference type="EMBL" id="JAAGWD010000006">
    <property type="protein sequence ID" value="NEM98719.1"/>
    <property type="molecule type" value="Genomic_DNA"/>
</dbReference>
<sequence>MMIISPRLLIVFSFIIYFASTTVSSAQRIIKENERNSEQVSIEKLSRAIQFKTIASAHDPHQNAAEFLALHQHLAESFPLVHKSLQKEVVNNYSLLYTWHGEDSELKPILIGAHLDVVPVEAASEQDWQELPFKGVVKEDHVWGRGTLDDKYRVVAILEAVEQLLEKGYKPLRTVYLAFGHDEEIGGERGAREISALLEARDVELEAVFDEGLAVAEDVLPGVTRQLALVGTAAKGSINLKLTVNGEGGHSSAPPKESAIGVLSHAIVKLQQNPFKARMTPTTKETVESLAELLGGKHKFAVRHYWLFKNKILKSLAQDQATDVLIRTKMAPTILEAGEKDNVMPRLASATINIRILNGEDERSVLKHVKKAIDDDRVHIEVYGDYTPPSPITKTDTPIFAALKNSIAEIFPDAVVVPALFPGGTDAKHYTNLTSNIFRFAPQVVNREIAMLVHNVNERISIDVFNACIQFYEVLIQNACGDGEDALLADLELEDLLPLEDVES</sequence>
<evidence type="ECO:0000256" key="5">
    <source>
        <dbReference type="ARBA" id="ARBA00022833"/>
    </source>
</evidence>
<dbReference type="PIRSF" id="PIRSF036696">
    <property type="entry name" value="ACY-1"/>
    <property type="match status" value="1"/>
</dbReference>
<dbReference type="SUPFAM" id="SSF55031">
    <property type="entry name" value="Bacterial exopeptidase dimerisation domain"/>
    <property type="match status" value="1"/>
</dbReference>
<evidence type="ECO:0000313" key="8">
    <source>
        <dbReference type="Proteomes" id="UP000474777"/>
    </source>
</evidence>